<dbReference type="Pfam" id="PF09851">
    <property type="entry name" value="SHOCT"/>
    <property type="match status" value="1"/>
</dbReference>
<keyword evidence="2" id="KW-1133">Transmembrane helix</keyword>
<dbReference type="EMBL" id="CP071839">
    <property type="protein sequence ID" value="QTE01989.1"/>
    <property type="molecule type" value="Genomic_DNA"/>
</dbReference>
<accession>A0ABX7U2J7</accession>
<name>A0ABX7U2J7_STRCY</name>
<feature type="region of interest" description="Disordered" evidence="1">
    <location>
        <begin position="42"/>
        <end position="62"/>
    </location>
</feature>
<gene>
    <name evidence="4" type="ORF">S1361_31950</name>
</gene>
<feature type="domain" description="SHOCT" evidence="3">
    <location>
        <begin position="62"/>
        <end position="86"/>
    </location>
</feature>
<evidence type="ECO:0000313" key="4">
    <source>
        <dbReference type="EMBL" id="QTE01989.1"/>
    </source>
</evidence>
<keyword evidence="2" id="KW-0812">Transmembrane</keyword>
<evidence type="ECO:0000256" key="2">
    <source>
        <dbReference type="SAM" id="Phobius"/>
    </source>
</evidence>
<keyword evidence="5" id="KW-1185">Reference proteome</keyword>
<evidence type="ECO:0000259" key="3">
    <source>
        <dbReference type="Pfam" id="PF09851"/>
    </source>
</evidence>
<protein>
    <recommendedName>
        <fullName evidence="3">SHOCT domain-containing protein</fullName>
    </recommendedName>
</protein>
<reference evidence="4 5" key="1">
    <citation type="submission" date="2021-03" db="EMBL/GenBank/DDBJ databases">
        <title>Complete genome sequence of Streptomyces cyanogenus S136, producer of anticancer angucycline landomycin A.</title>
        <authorList>
            <person name="Hrab P."/>
            <person name="Ruckert C."/>
            <person name="Busche T."/>
            <person name="Ostash I."/>
            <person name="Kalinowski J."/>
            <person name="Fedorenko V."/>
            <person name="Yushchuk O."/>
            <person name="Ostash B."/>
        </authorList>
    </citation>
    <scope>NUCLEOTIDE SEQUENCE [LARGE SCALE GENOMIC DNA]</scope>
    <source>
        <strain evidence="4 5">S136</strain>
    </source>
</reference>
<feature type="transmembrane region" description="Helical" evidence="2">
    <location>
        <begin position="12"/>
        <end position="36"/>
    </location>
</feature>
<dbReference type="InterPro" id="IPR018649">
    <property type="entry name" value="SHOCT"/>
</dbReference>
<sequence>MMFWYGHGMNGWGWFVMSLSTLLFWALIITVGALLFRALARPTPPREGHSSWQKTPPGTGPEQILAERYARGEIDDEEYHRRLATLRESPTDAAKPAAS</sequence>
<keyword evidence="2" id="KW-0472">Membrane</keyword>
<evidence type="ECO:0000256" key="1">
    <source>
        <dbReference type="SAM" id="MobiDB-lite"/>
    </source>
</evidence>
<organism evidence="4 5">
    <name type="scientific">Streptomyces cyanogenus</name>
    <dbReference type="NCBI Taxonomy" id="80860"/>
    <lineage>
        <taxon>Bacteria</taxon>
        <taxon>Bacillati</taxon>
        <taxon>Actinomycetota</taxon>
        <taxon>Actinomycetes</taxon>
        <taxon>Kitasatosporales</taxon>
        <taxon>Streptomycetaceae</taxon>
        <taxon>Streptomyces</taxon>
    </lineage>
</organism>
<evidence type="ECO:0000313" key="5">
    <source>
        <dbReference type="Proteomes" id="UP000663908"/>
    </source>
</evidence>
<dbReference type="Proteomes" id="UP000663908">
    <property type="component" value="Chromosome"/>
</dbReference>
<proteinExistence type="predicted"/>
<dbReference type="RefSeq" id="WP_208035357.1">
    <property type="nucleotide sequence ID" value="NZ_CP071839.1"/>
</dbReference>